<organism evidence="2 3">
    <name type="scientific">Dothistroma septosporum (strain NZE10 / CBS 128990)</name>
    <name type="common">Red band needle blight fungus</name>
    <name type="synonym">Mycosphaerella pini</name>
    <dbReference type="NCBI Taxonomy" id="675120"/>
    <lineage>
        <taxon>Eukaryota</taxon>
        <taxon>Fungi</taxon>
        <taxon>Dikarya</taxon>
        <taxon>Ascomycota</taxon>
        <taxon>Pezizomycotina</taxon>
        <taxon>Dothideomycetes</taxon>
        <taxon>Dothideomycetidae</taxon>
        <taxon>Mycosphaerellales</taxon>
        <taxon>Mycosphaerellaceae</taxon>
        <taxon>Dothistroma</taxon>
    </lineage>
</organism>
<reference evidence="3" key="1">
    <citation type="journal article" date="2012" name="PLoS Genet.">
        <title>The genomes of the fungal plant pathogens Cladosporium fulvum and Dothistroma septosporum reveal adaptation to different hosts and lifestyles but also signatures of common ancestry.</title>
        <authorList>
            <person name="de Wit P.J.G.M."/>
            <person name="van der Burgt A."/>
            <person name="Oekmen B."/>
            <person name="Stergiopoulos I."/>
            <person name="Abd-Elsalam K.A."/>
            <person name="Aerts A.L."/>
            <person name="Bahkali A.H."/>
            <person name="Beenen H.G."/>
            <person name="Chettri P."/>
            <person name="Cox M.P."/>
            <person name="Datema E."/>
            <person name="de Vries R.P."/>
            <person name="Dhillon B."/>
            <person name="Ganley A.R."/>
            <person name="Griffiths S.A."/>
            <person name="Guo Y."/>
            <person name="Hamelin R.C."/>
            <person name="Henrissat B."/>
            <person name="Kabir M.S."/>
            <person name="Jashni M.K."/>
            <person name="Kema G."/>
            <person name="Klaubauf S."/>
            <person name="Lapidus A."/>
            <person name="Levasseur A."/>
            <person name="Lindquist E."/>
            <person name="Mehrabi R."/>
            <person name="Ohm R.A."/>
            <person name="Owen T.J."/>
            <person name="Salamov A."/>
            <person name="Schwelm A."/>
            <person name="Schijlen E."/>
            <person name="Sun H."/>
            <person name="van den Burg H.A."/>
            <person name="van Ham R.C.H.J."/>
            <person name="Zhang S."/>
            <person name="Goodwin S.B."/>
            <person name="Grigoriev I.V."/>
            <person name="Collemare J."/>
            <person name="Bradshaw R.E."/>
        </authorList>
    </citation>
    <scope>NUCLEOTIDE SEQUENCE [LARGE SCALE GENOMIC DNA]</scope>
    <source>
        <strain evidence="3">NZE10 / CBS 128990</strain>
    </source>
</reference>
<dbReference type="AlphaFoldDB" id="N1PDI7"/>
<evidence type="ECO:0000256" key="1">
    <source>
        <dbReference type="SAM" id="MobiDB-lite"/>
    </source>
</evidence>
<keyword evidence="3" id="KW-1185">Reference proteome</keyword>
<feature type="region of interest" description="Disordered" evidence="1">
    <location>
        <begin position="1"/>
        <end position="22"/>
    </location>
</feature>
<evidence type="ECO:0000313" key="3">
    <source>
        <dbReference type="Proteomes" id="UP000016933"/>
    </source>
</evidence>
<proteinExistence type="predicted"/>
<gene>
    <name evidence="2" type="ORF">DOTSEDRAFT_74264</name>
</gene>
<protein>
    <submittedName>
        <fullName evidence="2">Uncharacterized protein</fullName>
    </submittedName>
</protein>
<evidence type="ECO:0000313" key="2">
    <source>
        <dbReference type="EMBL" id="EME40658.1"/>
    </source>
</evidence>
<dbReference type="HOGENOM" id="CLU_2497880_0_0_1"/>
<name>N1PDI7_DOTSN</name>
<accession>N1PDI7</accession>
<sequence length="86" mass="9858">MAPTATHPPALSPIHGGTQTRYKAHEEVKRWRLPELTAELRNRTYDLVLPREQDLIIPTRPRSSDISCFPFEAGPTVTTRTRLRHT</sequence>
<dbReference type="EMBL" id="KB446543">
    <property type="protein sequence ID" value="EME40658.1"/>
    <property type="molecule type" value="Genomic_DNA"/>
</dbReference>
<dbReference type="Proteomes" id="UP000016933">
    <property type="component" value="Unassembled WGS sequence"/>
</dbReference>
<reference evidence="2 3" key="2">
    <citation type="journal article" date="2012" name="PLoS Pathog.">
        <title>Diverse lifestyles and strategies of plant pathogenesis encoded in the genomes of eighteen Dothideomycetes fungi.</title>
        <authorList>
            <person name="Ohm R.A."/>
            <person name="Feau N."/>
            <person name="Henrissat B."/>
            <person name="Schoch C.L."/>
            <person name="Horwitz B.A."/>
            <person name="Barry K.W."/>
            <person name="Condon B.J."/>
            <person name="Copeland A.C."/>
            <person name="Dhillon B."/>
            <person name="Glaser F."/>
            <person name="Hesse C.N."/>
            <person name="Kosti I."/>
            <person name="LaButti K."/>
            <person name="Lindquist E.A."/>
            <person name="Lucas S."/>
            <person name="Salamov A.A."/>
            <person name="Bradshaw R.E."/>
            <person name="Ciuffetti L."/>
            <person name="Hamelin R.C."/>
            <person name="Kema G.H.J."/>
            <person name="Lawrence C."/>
            <person name="Scott J.A."/>
            <person name="Spatafora J.W."/>
            <person name="Turgeon B.G."/>
            <person name="de Wit P.J.G.M."/>
            <person name="Zhong S."/>
            <person name="Goodwin S.B."/>
            <person name="Grigoriev I.V."/>
        </authorList>
    </citation>
    <scope>NUCLEOTIDE SEQUENCE [LARGE SCALE GENOMIC DNA]</scope>
    <source>
        <strain evidence="3">NZE10 / CBS 128990</strain>
    </source>
</reference>